<name>A0A7G6DZL7_THEFR</name>
<gene>
    <name evidence="2" type="ORF">BR63_02425</name>
</gene>
<dbReference type="AlphaFoldDB" id="A0A7G6DZL7"/>
<dbReference type="InterPro" id="IPR036069">
    <property type="entry name" value="DUF34/NIF3_sf"/>
</dbReference>
<feature type="coiled-coil region" evidence="1">
    <location>
        <begin position="15"/>
        <end position="42"/>
    </location>
</feature>
<dbReference type="RefSeq" id="WP_034422769.1">
    <property type="nucleotide sequence ID" value="NZ_CP045798.1"/>
</dbReference>
<keyword evidence="3" id="KW-1185">Reference proteome</keyword>
<dbReference type="Gene3D" id="3.40.1390.30">
    <property type="entry name" value="NIF3 (NGG1p interacting factor 3)-like"/>
    <property type="match status" value="2"/>
</dbReference>
<proteinExistence type="predicted"/>
<protein>
    <submittedName>
        <fullName evidence="2">NGG1p interacting factor NIF3</fullName>
    </submittedName>
</protein>
<keyword evidence="1" id="KW-0175">Coiled coil</keyword>
<dbReference type="KEGG" id="tfr:BR63_02425"/>
<organism evidence="2 3">
    <name type="scientific">Thermanaerosceptrum fracticalcis</name>
    <dbReference type="NCBI Taxonomy" id="1712410"/>
    <lineage>
        <taxon>Bacteria</taxon>
        <taxon>Bacillati</taxon>
        <taxon>Bacillota</taxon>
        <taxon>Clostridia</taxon>
        <taxon>Eubacteriales</taxon>
        <taxon>Peptococcaceae</taxon>
        <taxon>Thermanaerosceptrum</taxon>
    </lineage>
</organism>
<dbReference type="OrthoDB" id="9798371at2"/>
<evidence type="ECO:0000313" key="2">
    <source>
        <dbReference type="EMBL" id="QNB45271.1"/>
    </source>
</evidence>
<reference evidence="2 3" key="1">
    <citation type="journal article" date="2019" name="Front. Microbiol.">
        <title>Thermoanaerosceptrum fracticalcis gen. nov. sp. nov., a Novel Fumarate-Fermenting Microorganism From a Deep Fractured Carbonate Aquifer of the US Great Basin.</title>
        <authorList>
            <person name="Hamilton-Brehm S.D."/>
            <person name="Stewart L.E."/>
            <person name="Zavarin M."/>
            <person name="Caldwell M."/>
            <person name="Lawson P.A."/>
            <person name="Onstott T.C."/>
            <person name="Grzymski J."/>
            <person name="Neveux I."/>
            <person name="Lollar B.S."/>
            <person name="Russell C.E."/>
            <person name="Moser D.P."/>
        </authorList>
    </citation>
    <scope>NUCLEOTIDE SEQUENCE [LARGE SCALE GENOMIC DNA]</scope>
    <source>
        <strain evidence="2 3">DRI-13</strain>
    </source>
</reference>
<evidence type="ECO:0000256" key="1">
    <source>
        <dbReference type="SAM" id="Coils"/>
    </source>
</evidence>
<dbReference type="Proteomes" id="UP000515847">
    <property type="component" value="Chromosome"/>
</dbReference>
<accession>A0A7G6DZL7</accession>
<sequence>MKIREIYQFFVKRGIENDPRSKDEIERELKQAEETYKETKETDKEFFDQERLTNPYSDTRILYGNPELEVKKVLVGIDVEISEILLADRLRERGESVDLIIAHHPEGKALVALHKVMTMQEDILAHLGVPVNIAEGLMGSRISEVERGLMPLNHNRSVDAARLLGIPFMCVHTPADNMVNTFLTKLFEEKNPCTLGEIIKILREIPEYKEAAKIGAGPKIVVGSEKKRAGKIFVDMTGGTGGSEDAYAKLAGAGVGTIVGMHIGEKHRKEAEKNHINVIIAGHMASDSLGMNLLLDSLAEQGVSILPCSGLIRVKR</sequence>
<evidence type="ECO:0000313" key="3">
    <source>
        <dbReference type="Proteomes" id="UP000515847"/>
    </source>
</evidence>
<dbReference type="EMBL" id="CP045798">
    <property type="protein sequence ID" value="QNB45271.1"/>
    <property type="molecule type" value="Genomic_DNA"/>
</dbReference>
<dbReference type="SUPFAM" id="SSF102705">
    <property type="entry name" value="NIF3 (NGG1p interacting factor 3)-like"/>
    <property type="match status" value="1"/>
</dbReference>